<feature type="compositionally biased region" description="Acidic residues" evidence="1">
    <location>
        <begin position="339"/>
        <end position="358"/>
    </location>
</feature>
<feature type="compositionally biased region" description="Basic and acidic residues" evidence="1">
    <location>
        <begin position="359"/>
        <end position="374"/>
    </location>
</feature>
<name>A0ABQ9YEF9_9EUKA</name>
<feature type="compositionally biased region" description="Basic and acidic residues" evidence="1">
    <location>
        <begin position="85"/>
        <end position="111"/>
    </location>
</feature>
<feature type="region of interest" description="Disordered" evidence="1">
    <location>
        <begin position="85"/>
        <end position="129"/>
    </location>
</feature>
<keyword evidence="3" id="KW-1185">Reference proteome</keyword>
<feature type="compositionally biased region" description="Basic and acidic residues" evidence="1">
    <location>
        <begin position="419"/>
        <end position="434"/>
    </location>
</feature>
<feature type="compositionally biased region" description="Basic and acidic residues" evidence="1">
    <location>
        <begin position="441"/>
        <end position="543"/>
    </location>
</feature>
<sequence>MRRPATIGCMKRKRTDTPQEQGAILGTPERAKDLESISSQSSFYERQMNHLRKIQEKVDNIKREEEERETKTIKPVFTNELKFKLSDEQKAELQKKREEAAEKRRTQEDRNLTFTPKINKKTAKRAASTPLVTRLYEWESERIERQKRREDEALERELVKKKPKSEESPQTRKGASPQTFLRLYSDAAKYERAKERKRVEQQVKEEEEAKTFFQPKILEKSKRLAERREWEVESGGSRREALGESEENREWKSEEEEEAEADSPQEIRRLILGRWSDETVGMGKMVSVATRLRKNQKLEQEKRKERGSDGGEKERESEDVERRDGEERRGEGEDKDVVEGEASEEEKEVIVEEEEKVEETERKENKMAGERMEEVLEEETKEERKEEEHIEGTKDEVSTEKGEINRKLEEGGNEEEEKDAEKDKKTDDSKRKTEGEEERMEDNHERRIEEERKDDMPEEKHEEQMRKEGSIEIGEKSTKEERKEEVVAEDCEGMRKGEMEEGKDVEKTREEPQEDGSSSKEEKEETEEGTEKIPTDPKTKENTHPPIPPLTLPSPTRIPRLSPHSASSQGQKSSSSRFSTQSAASRLTDGTQNYADRLKRLEFQKMAAEQLRQQAELNECTFQPNIGHPKKEGRRHVPPKDEKVGTPSKQMKGKASHGELNKAKLRLKS</sequence>
<feature type="compositionally biased region" description="Basic and acidic residues" evidence="1">
    <location>
        <begin position="381"/>
        <end position="410"/>
    </location>
</feature>
<gene>
    <name evidence="2" type="ORF">BLNAU_2738</name>
</gene>
<feature type="compositionally biased region" description="Low complexity" evidence="1">
    <location>
        <begin position="553"/>
        <end position="585"/>
    </location>
</feature>
<proteinExistence type="predicted"/>
<organism evidence="2 3">
    <name type="scientific">Blattamonas nauphoetae</name>
    <dbReference type="NCBI Taxonomy" id="2049346"/>
    <lineage>
        <taxon>Eukaryota</taxon>
        <taxon>Metamonada</taxon>
        <taxon>Preaxostyla</taxon>
        <taxon>Oxymonadida</taxon>
        <taxon>Blattamonas</taxon>
    </lineage>
</organism>
<feature type="region of interest" description="Disordered" evidence="1">
    <location>
        <begin position="1"/>
        <end position="22"/>
    </location>
</feature>
<feature type="region of interest" description="Disordered" evidence="1">
    <location>
        <begin position="618"/>
        <end position="669"/>
    </location>
</feature>
<dbReference type="Proteomes" id="UP001281761">
    <property type="component" value="Unassembled WGS sequence"/>
</dbReference>
<feature type="compositionally biased region" description="Basic and acidic residues" evidence="1">
    <location>
        <begin position="296"/>
        <end position="338"/>
    </location>
</feature>
<feature type="region of interest" description="Disordered" evidence="1">
    <location>
        <begin position="224"/>
        <end position="267"/>
    </location>
</feature>
<reference evidence="2 3" key="1">
    <citation type="journal article" date="2022" name="bioRxiv">
        <title>Genomics of Preaxostyla Flagellates Illuminates Evolutionary Transitions and the Path Towards Mitochondrial Loss.</title>
        <authorList>
            <person name="Novak L.V.F."/>
            <person name="Treitli S.C."/>
            <person name="Pyrih J."/>
            <person name="Halakuc P."/>
            <person name="Pipaliya S.V."/>
            <person name="Vacek V."/>
            <person name="Brzon O."/>
            <person name="Soukal P."/>
            <person name="Eme L."/>
            <person name="Dacks J.B."/>
            <person name="Karnkowska A."/>
            <person name="Elias M."/>
            <person name="Hampl V."/>
        </authorList>
    </citation>
    <scope>NUCLEOTIDE SEQUENCE [LARGE SCALE GENOMIC DNA]</scope>
    <source>
        <strain evidence="2">NAU3</strain>
        <tissue evidence="2">Gut</tissue>
    </source>
</reference>
<evidence type="ECO:0000256" key="1">
    <source>
        <dbReference type="SAM" id="MobiDB-lite"/>
    </source>
</evidence>
<feature type="compositionally biased region" description="Basic and acidic residues" evidence="1">
    <location>
        <begin position="224"/>
        <end position="252"/>
    </location>
</feature>
<evidence type="ECO:0000313" key="2">
    <source>
        <dbReference type="EMBL" id="KAK2962078.1"/>
    </source>
</evidence>
<dbReference type="EMBL" id="JARBJD010000012">
    <property type="protein sequence ID" value="KAK2962078.1"/>
    <property type="molecule type" value="Genomic_DNA"/>
</dbReference>
<evidence type="ECO:0000313" key="3">
    <source>
        <dbReference type="Proteomes" id="UP001281761"/>
    </source>
</evidence>
<feature type="region of interest" description="Disordered" evidence="1">
    <location>
        <begin position="286"/>
        <end position="593"/>
    </location>
</feature>
<feature type="compositionally biased region" description="Acidic residues" evidence="1">
    <location>
        <begin position="253"/>
        <end position="263"/>
    </location>
</feature>
<comment type="caution">
    <text evidence="2">The sequence shown here is derived from an EMBL/GenBank/DDBJ whole genome shotgun (WGS) entry which is preliminary data.</text>
</comment>
<feature type="compositionally biased region" description="Basic and acidic residues" evidence="1">
    <location>
        <begin position="144"/>
        <end position="170"/>
    </location>
</feature>
<protein>
    <submittedName>
        <fullName evidence="2">Uncharacterized protein</fullName>
    </submittedName>
</protein>
<feature type="region of interest" description="Disordered" evidence="1">
    <location>
        <begin position="144"/>
        <end position="181"/>
    </location>
</feature>
<accession>A0ABQ9YEF9</accession>